<reference evidence="2" key="1">
    <citation type="submission" date="2022-10" db="EMBL/GenBank/DDBJ databases">
        <title>The complete genomes of actinobacterial strains from the NBC collection.</title>
        <authorList>
            <person name="Joergensen T.S."/>
            <person name="Alvarez Arevalo M."/>
            <person name="Sterndorff E.B."/>
            <person name="Faurdal D."/>
            <person name="Vuksanovic O."/>
            <person name="Mourched A.-S."/>
            <person name="Charusanti P."/>
            <person name="Shaw S."/>
            <person name="Blin K."/>
            <person name="Weber T."/>
        </authorList>
    </citation>
    <scope>NUCLEOTIDE SEQUENCE</scope>
    <source>
        <strain evidence="2">NBC 00180</strain>
    </source>
</reference>
<feature type="region of interest" description="Disordered" evidence="1">
    <location>
        <begin position="1"/>
        <end position="49"/>
    </location>
</feature>
<name>A0AAU1I8X8_9ACTN</name>
<evidence type="ECO:0000313" key="2">
    <source>
        <dbReference type="EMBL" id="WTP91618.1"/>
    </source>
</evidence>
<accession>A0AAU1I8X8</accession>
<organism evidence="2">
    <name type="scientific">Streptomyces sp. NBC_00180</name>
    <dbReference type="NCBI Taxonomy" id="2903632"/>
    <lineage>
        <taxon>Bacteria</taxon>
        <taxon>Bacillati</taxon>
        <taxon>Actinomycetota</taxon>
        <taxon>Actinomycetes</taxon>
        <taxon>Kitasatosporales</taxon>
        <taxon>Streptomycetaceae</taxon>
        <taxon>Streptomyces</taxon>
    </lineage>
</organism>
<dbReference type="EMBL" id="CP108140">
    <property type="protein sequence ID" value="WTP91618.1"/>
    <property type="molecule type" value="Genomic_DNA"/>
</dbReference>
<protein>
    <submittedName>
        <fullName evidence="2">Uncharacterized protein</fullName>
    </submittedName>
</protein>
<dbReference type="AlphaFoldDB" id="A0AAU1I8X8"/>
<proteinExistence type="predicted"/>
<sequence>MTAPSALHPGTRLSTGAGADTASDHIGIHGGSAAAVHPPQTQGPLPRQQGRLTKEWLAWITSGGGNKANRWEYPVG</sequence>
<evidence type="ECO:0000256" key="1">
    <source>
        <dbReference type="SAM" id="MobiDB-lite"/>
    </source>
</evidence>
<gene>
    <name evidence="2" type="ORF">OG477_43075</name>
</gene>